<evidence type="ECO:0000313" key="3">
    <source>
        <dbReference type="Proteomes" id="UP000719412"/>
    </source>
</evidence>
<dbReference type="EMBL" id="JABDTM020024929">
    <property type="protein sequence ID" value="KAH0813807.1"/>
    <property type="molecule type" value="Genomic_DNA"/>
</dbReference>
<gene>
    <name evidence="2" type="ORF">GEV33_008983</name>
</gene>
<reference evidence="2" key="1">
    <citation type="journal article" date="2020" name="J Insects Food Feed">
        <title>The yellow mealworm (Tenebrio molitor) genome: a resource for the emerging insects as food and feed industry.</title>
        <authorList>
            <person name="Eriksson T."/>
            <person name="Andere A."/>
            <person name="Kelstrup H."/>
            <person name="Emery V."/>
            <person name="Picard C."/>
        </authorList>
    </citation>
    <scope>NUCLEOTIDE SEQUENCE</scope>
    <source>
        <strain evidence="2">Stoneville</strain>
        <tissue evidence="2">Whole head</tissue>
    </source>
</reference>
<accession>A0A8J6HG77</accession>
<keyword evidence="3" id="KW-1185">Reference proteome</keyword>
<sequence>MMVMQLLSGWSTTRDAPSRPRDPSLGHCKRRSNCSAEHPTSLSLTPRRLLPFCLADNLRPEPKTQIRNLIDFRRRAIFHRTKLLSGPRRRRDFFERRNRRLLGMAYRGSQIGAPFRGADVIRGPHLHRPPPFQVLRDGPASAFRGENSLGQRGHPCGSPLPPSHTSISADFVVPSRNAVFVAGVEASLEAAERIRVNDGRVDGIRWFLNVRNICDNIERSHARGHPRWVPIKSPPWNSDTRPRNRDLSSRILRGLRRRAIPADGGFLKAAIAPAAGSGISVSGVFGGLFITAPIEPRNRFVSYGAATTGPAVDTLVSKLLRSILFLVSFYWDISSKEKLLANLLQLSSLHPEGMRAAEALQCLFSHDGGKIQDGYGGWVRKDIGRRDGVAKPLKKPTPSQAARGFEPETSECKSAR</sequence>
<organism evidence="2 3">
    <name type="scientific">Tenebrio molitor</name>
    <name type="common">Yellow mealworm beetle</name>
    <dbReference type="NCBI Taxonomy" id="7067"/>
    <lineage>
        <taxon>Eukaryota</taxon>
        <taxon>Metazoa</taxon>
        <taxon>Ecdysozoa</taxon>
        <taxon>Arthropoda</taxon>
        <taxon>Hexapoda</taxon>
        <taxon>Insecta</taxon>
        <taxon>Pterygota</taxon>
        <taxon>Neoptera</taxon>
        <taxon>Endopterygota</taxon>
        <taxon>Coleoptera</taxon>
        <taxon>Polyphaga</taxon>
        <taxon>Cucujiformia</taxon>
        <taxon>Tenebrionidae</taxon>
        <taxon>Tenebrio</taxon>
    </lineage>
</organism>
<reference evidence="2" key="2">
    <citation type="submission" date="2021-08" db="EMBL/GenBank/DDBJ databases">
        <authorList>
            <person name="Eriksson T."/>
        </authorList>
    </citation>
    <scope>NUCLEOTIDE SEQUENCE</scope>
    <source>
        <strain evidence="2">Stoneville</strain>
        <tissue evidence="2">Whole head</tissue>
    </source>
</reference>
<protein>
    <submittedName>
        <fullName evidence="2">Uncharacterized protein</fullName>
    </submittedName>
</protein>
<evidence type="ECO:0000256" key="1">
    <source>
        <dbReference type="SAM" id="MobiDB-lite"/>
    </source>
</evidence>
<feature type="region of interest" description="Disordered" evidence="1">
    <location>
        <begin position="1"/>
        <end position="41"/>
    </location>
</feature>
<name>A0A8J6HG77_TENMO</name>
<comment type="caution">
    <text evidence="2">The sequence shown here is derived from an EMBL/GenBank/DDBJ whole genome shotgun (WGS) entry which is preliminary data.</text>
</comment>
<feature type="region of interest" description="Disordered" evidence="1">
    <location>
        <begin position="387"/>
        <end position="416"/>
    </location>
</feature>
<proteinExistence type="predicted"/>
<dbReference type="AlphaFoldDB" id="A0A8J6HG77"/>
<evidence type="ECO:0000313" key="2">
    <source>
        <dbReference type="EMBL" id="KAH0813807.1"/>
    </source>
</evidence>
<dbReference type="Proteomes" id="UP000719412">
    <property type="component" value="Unassembled WGS sequence"/>
</dbReference>